<protein>
    <submittedName>
        <fullName evidence="1">Uncharacterized protein</fullName>
    </submittedName>
</protein>
<dbReference type="EMBL" id="LR796371">
    <property type="protein sequence ID" value="CAB4139979.1"/>
    <property type="molecule type" value="Genomic_DNA"/>
</dbReference>
<sequence length="66" mass="7022">MRVQIPDAGEKFEASRMRQVVEAIRRAFVPAVSSTEAAPAILLQAPDGSVWRVTVNSLGVLSVTAA</sequence>
<gene>
    <name evidence="1" type="ORF">UFOVP397_15</name>
</gene>
<accession>A0A6J5M842</accession>
<name>A0A6J5M842_9CAUD</name>
<evidence type="ECO:0000313" key="1">
    <source>
        <dbReference type="EMBL" id="CAB4139979.1"/>
    </source>
</evidence>
<reference evidence="1" key="1">
    <citation type="submission" date="2020-04" db="EMBL/GenBank/DDBJ databases">
        <authorList>
            <person name="Chiriac C."/>
            <person name="Salcher M."/>
            <person name="Ghai R."/>
            <person name="Kavagutti S V."/>
        </authorList>
    </citation>
    <scope>NUCLEOTIDE SEQUENCE</scope>
</reference>
<proteinExistence type="predicted"/>
<organism evidence="1">
    <name type="scientific">uncultured Caudovirales phage</name>
    <dbReference type="NCBI Taxonomy" id="2100421"/>
    <lineage>
        <taxon>Viruses</taxon>
        <taxon>Duplodnaviria</taxon>
        <taxon>Heunggongvirae</taxon>
        <taxon>Uroviricota</taxon>
        <taxon>Caudoviricetes</taxon>
        <taxon>Peduoviridae</taxon>
        <taxon>Maltschvirus</taxon>
        <taxon>Maltschvirus maltsch</taxon>
    </lineage>
</organism>